<dbReference type="AlphaFoldDB" id="A0AAV3YKV9"/>
<reference evidence="1 2" key="1">
    <citation type="journal article" date="2021" name="Elife">
        <title>Chloroplast acquisition without the gene transfer in kleptoplastic sea slugs, Plakobranchus ocellatus.</title>
        <authorList>
            <person name="Maeda T."/>
            <person name="Takahashi S."/>
            <person name="Yoshida T."/>
            <person name="Shimamura S."/>
            <person name="Takaki Y."/>
            <person name="Nagai Y."/>
            <person name="Toyoda A."/>
            <person name="Suzuki Y."/>
            <person name="Arimoto A."/>
            <person name="Ishii H."/>
            <person name="Satoh N."/>
            <person name="Nishiyama T."/>
            <person name="Hasebe M."/>
            <person name="Maruyama T."/>
            <person name="Minagawa J."/>
            <person name="Obokata J."/>
            <person name="Shigenobu S."/>
        </authorList>
    </citation>
    <scope>NUCLEOTIDE SEQUENCE [LARGE SCALE GENOMIC DNA]</scope>
</reference>
<comment type="caution">
    <text evidence="1">The sequence shown here is derived from an EMBL/GenBank/DDBJ whole genome shotgun (WGS) entry which is preliminary data.</text>
</comment>
<dbReference type="Proteomes" id="UP000735302">
    <property type="component" value="Unassembled WGS sequence"/>
</dbReference>
<evidence type="ECO:0000313" key="2">
    <source>
        <dbReference type="Proteomes" id="UP000735302"/>
    </source>
</evidence>
<evidence type="ECO:0000313" key="1">
    <source>
        <dbReference type="EMBL" id="GFN83749.1"/>
    </source>
</evidence>
<protein>
    <submittedName>
        <fullName evidence="1">Uncharacterized protein</fullName>
    </submittedName>
</protein>
<keyword evidence="2" id="KW-1185">Reference proteome</keyword>
<accession>A0AAV3YKV9</accession>
<proteinExistence type="predicted"/>
<sequence length="149" mass="16277">MVLTVLSCSEIFGPVGTVRRVVKTSPVDTLSLLGCSLSNTTGKAGRTHVAEKLSEVEIETYFSFTKSTVEKKLVTHCHSYNSERRNVMTRACCINHVKRGSTPGTLPTRLPVERTAKCPASGSKGRKANLRLACTFEESVYLLCLKPAE</sequence>
<organism evidence="1 2">
    <name type="scientific">Plakobranchus ocellatus</name>
    <dbReference type="NCBI Taxonomy" id="259542"/>
    <lineage>
        <taxon>Eukaryota</taxon>
        <taxon>Metazoa</taxon>
        <taxon>Spiralia</taxon>
        <taxon>Lophotrochozoa</taxon>
        <taxon>Mollusca</taxon>
        <taxon>Gastropoda</taxon>
        <taxon>Heterobranchia</taxon>
        <taxon>Euthyneura</taxon>
        <taxon>Panpulmonata</taxon>
        <taxon>Sacoglossa</taxon>
        <taxon>Placobranchoidea</taxon>
        <taxon>Plakobranchidae</taxon>
        <taxon>Plakobranchus</taxon>
    </lineage>
</organism>
<dbReference type="EMBL" id="BLXT01001211">
    <property type="protein sequence ID" value="GFN83749.1"/>
    <property type="molecule type" value="Genomic_DNA"/>
</dbReference>
<name>A0AAV3YKV9_9GAST</name>
<gene>
    <name evidence="1" type="ORF">PoB_001025500</name>
</gene>